<feature type="compositionally biased region" description="Polar residues" evidence="1">
    <location>
        <begin position="317"/>
        <end position="331"/>
    </location>
</feature>
<protein>
    <submittedName>
        <fullName evidence="3">Uncharacterized protein</fullName>
    </submittedName>
</protein>
<evidence type="ECO:0000256" key="2">
    <source>
        <dbReference type="SAM" id="SignalP"/>
    </source>
</evidence>
<name>A0A409VJ19_9AGAR</name>
<keyword evidence="2" id="KW-0732">Signal</keyword>
<sequence>MAFSTKLIVFVFAAQLMASNALPHRMPHSHSHHESEIEAREPKGLGSILHGVEHVAGMFLREDELDELLAREPGFMDDDIHLEARGQGPQCQPLTIDDAKRLPGWSQIEKYAQDNYGGGHYNLVTNPPEYPDRAATICAPLKPVQLKVDQSTKSCSSDNMDVGGGVTGTNAHVGLKQRIGVSASTSMSVSKSSVFSTSLTFGVSIGIPSIGLGASTETSMSSTISNKSTQSFKSSFNNMHEISVSYDNKKGKKCAAKINSKTCQATATGEVPLVASGYVWFNYDDAREGKHGGGKHYKWAVRIEDAIKNPAERSSSIQFSGNFKSTSNTQGKYDVACK</sequence>
<dbReference type="OrthoDB" id="3010635at2759"/>
<evidence type="ECO:0000313" key="3">
    <source>
        <dbReference type="EMBL" id="PPQ66226.1"/>
    </source>
</evidence>
<feature type="chain" id="PRO_5019557415" evidence="2">
    <location>
        <begin position="22"/>
        <end position="338"/>
    </location>
</feature>
<comment type="caution">
    <text evidence="3">The sequence shown here is derived from an EMBL/GenBank/DDBJ whole genome shotgun (WGS) entry which is preliminary data.</text>
</comment>
<feature type="signal peptide" evidence="2">
    <location>
        <begin position="1"/>
        <end position="21"/>
    </location>
</feature>
<dbReference type="Proteomes" id="UP000284842">
    <property type="component" value="Unassembled WGS sequence"/>
</dbReference>
<organism evidence="3 4">
    <name type="scientific">Panaeolus cyanescens</name>
    <dbReference type="NCBI Taxonomy" id="181874"/>
    <lineage>
        <taxon>Eukaryota</taxon>
        <taxon>Fungi</taxon>
        <taxon>Dikarya</taxon>
        <taxon>Basidiomycota</taxon>
        <taxon>Agaricomycotina</taxon>
        <taxon>Agaricomycetes</taxon>
        <taxon>Agaricomycetidae</taxon>
        <taxon>Agaricales</taxon>
        <taxon>Agaricineae</taxon>
        <taxon>Galeropsidaceae</taxon>
        <taxon>Panaeolus</taxon>
    </lineage>
</organism>
<keyword evidence="4" id="KW-1185">Reference proteome</keyword>
<evidence type="ECO:0000313" key="4">
    <source>
        <dbReference type="Proteomes" id="UP000284842"/>
    </source>
</evidence>
<dbReference type="EMBL" id="NHTK01006048">
    <property type="protein sequence ID" value="PPQ66226.1"/>
    <property type="molecule type" value="Genomic_DNA"/>
</dbReference>
<accession>A0A409VJ19</accession>
<dbReference type="AlphaFoldDB" id="A0A409VJ19"/>
<gene>
    <name evidence="3" type="ORF">CVT24_000338</name>
</gene>
<dbReference type="STRING" id="181874.A0A409VJ19"/>
<proteinExistence type="predicted"/>
<reference evidence="3 4" key="1">
    <citation type="journal article" date="2018" name="Evol. Lett.">
        <title>Horizontal gene cluster transfer increased hallucinogenic mushroom diversity.</title>
        <authorList>
            <person name="Reynolds H.T."/>
            <person name="Vijayakumar V."/>
            <person name="Gluck-Thaler E."/>
            <person name="Korotkin H.B."/>
            <person name="Matheny P.B."/>
            <person name="Slot J.C."/>
        </authorList>
    </citation>
    <scope>NUCLEOTIDE SEQUENCE [LARGE SCALE GENOMIC DNA]</scope>
    <source>
        <strain evidence="3 4">2629</strain>
    </source>
</reference>
<feature type="region of interest" description="Disordered" evidence="1">
    <location>
        <begin position="317"/>
        <end position="338"/>
    </location>
</feature>
<dbReference type="InParanoid" id="A0A409VJ19"/>
<evidence type="ECO:0000256" key="1">
    <source>
        <dbReference type="SAM" id="MobiDB-lite"/>
    </source>
</evidence>